<evidence type="ECO:0000313" key="2">
    <source>
        <dbReference type="EMBL" id="RVW10240.1"/>
    </source>
</evidence>
<comment type="caution">
    <text evidence="2">The sequence shown here is derived from an EMBL/GenBank/DDBJ whole genome shotgun (WGS) entry which is preliminary data.</text>
</comment>
<protein>
    <submittedName>
        <fullName evidence="2">DUF3558 domain-containing protein</fullName>
    </submittedName>
</protein>
<gene>
    <name evidence="2" type="ORF">EGT67_08575</name>
</gene>
<reference evidence="2 3" key="1">
    <citation type="submission" date="2018-11" db="EMBL/GenBank/DDBJ databases">
        <title>Rhodococcus spongicola sp. nov. and Rhodococcus xishaensis sp. nov. from marine sponges.</title>
        <authorList>
            <person name="Li L."/>
            <person name="Lin H.W."/>
        </authorList>
    </citation>
    <scope>NUCLEOTIDE SEQUENCE [LARGE SCALE GENOMIC DNA]</scope>
    <source>
        <strain evidence="2 3">CCTCC AB2014297</strain>
    </source>
</reference>
<dbReference type="EMBL" id="RKLP01000003">
    <property type="protein sequence ID" value="RVW10240.1"/>
    <property type="molecule type" value="Genomic_DNA"/>
</dbReference>
<dbReference type="Proteomes" id="UP000286208">
    <property type="component" value="Unassembled WGS sequence"/>
</dbReference>
<dbReference type="Pfam" id="PF12079">
    <property type="entry name" value="DUF3558"/>
    <property type="match status" value="1"/>
</dbReference>
<feature type="chain" id="PRO_5019317015" evidence="1">
    <location>
        <begin position="23"/>
        <end position="176"/>
    </location>
</feature>
<dbReference type="RefSeq" id="WP_127915633.1">
    <property type="nucleotide sequence ID" value="NZ_RKLP01000003.1"/>
</dbReference>
<feature type="signal peptide" evidence="1">
    <location>
        <begin position="1"/>
        <end position="22"/>
    </location>
</feature>
<keyword evidence="3" id="KW-1185">Reference proteome</keyword>
<accession>A0A438BGT8</accession>
<evidence type="ECO:0000313" key="3">
    <source>
        <dbReference type="Proteomes" id="UP000286208"/>
    </source>
</evidence>
<dbReference type="OrthoDB" id="4761308at2"/>
<evidence type="ECO:0000256" key="1">
    <source>
        <dbReference type="SAM" id="SignalP"/>
    </source>
</evidence>
<dbReference type="InterPro" id="IPR024520">
    <property type="entry name" value="DUF3558"/>
</dbReference>
<name>A0A438BGT8_9NOCA</name>
<dbReference type="PROSITE" id="PS51257">
    <property type="entry name" value="PROKAR_LIPOPROTEIN"/>
    <property type="match status" value="1"/>
</dbReference>
<dbReference type="AlphaFoldDB" id="A0A438BGT8"/>
<organism evidence="2 3">
    <name type="scientific">Prescottella agglutinans</name>
    <dbReference type="NCBI Taxonomy" id="1644129"/>
    <lineage>
        <taxon>Bacteria</taxon>
        <taxon>Bacillati</taxon>
        <taxon>Actinomycetota</taxon>
        <taxon>Actinomycetes</taxon>
        <taxon>Mycobacteriales</taxon>
        <taxon>Nocardiaceae</taxon>
        <taxon>Prescottella</taxon>
    </lineage>
</organism>
<proteinExistence type="predicted"/>
<sequence>MRRRAIPAAAIAGVLVLSGCGAAVDGTAVPEGATAPGSSSEYAALLTECDAVDRDQIAEVVGGGAIERGFFGAICRWSVTGPSGPVRVTFDWFETGALDVERETSRRLGYTVEDASVDGRRAVLSRQPQDPGACGISTGSPVSGVVGWWVQYQGAGHPDPCEAAATLAKLTLDLSA</sequence>
<keyword evidence="1" id="KW-0732">Signal</keyword>